<keyword evidence="5" id="KW-1185">Reference proteome</keyword>
<reference evidence="4 5" key="1">
    <citation type="journal article" date="2018" name="Nat. Ecol. Evol.">
        <title>Pezizomycetes genomes reveal the molecular basis of ectomycorrhizal truffle lifestyle.</title>
        <authorList>
            <person name="Murat C."/>
            <person name="Payen T."/>
            <person name="Noel B."/>
            <person name="Kuo A."/>
            <person name="Morin E."/>
            <person name="Chen J."/>
            <person name="Kohler A."/>
            <person name="Krizsan K."/>
            <person name="Balestrini R."/>
            <person name="Da Silva C."/>
            <person name="Montanini B."/>
            <person name="Hainaut M."/>
            <person name="Levati E."/>
            <person name="Barry K.W."/>
            <person name="Belfiori B."/>
            <person name="Cichocki N."/>
            <person name="Clum A."/>
            <person name="Dockter R.B."/>
            <person name="Fauchery L."/>
            <person name="Guy J."/>
            <person name="Iotti M."/>
            <person name="Le Tacon F."/>
            <person name="Lindquist E.A."/>
            <person name="Lipzen A."/>
            <person name="Malagnac F."/>
            <person name="Mello A."/>
            <person name="Molinier V."/>
            <person name="Miyauchi S."/>
            <person name="Poulain J."/>
            <person name="Riccioni C."/>
            <person name="Rubini A."/>
            <person name="Sitrit Y."/>
            <person name="Splivallo R."/>
            <person name="Traeger S."/>
            <person name="Wang M."/>
            <person name="Zifcakova L."/>
            <person name="Wipf D."/>
            <person name="Zambonelli A."/>
            <person name="Paolocci F."/>
            <person name="Nowrousian M."/>
            <person name="Ottonello S."/>
            <person name="Baldrian P."/>
            <person name="Spatafora J.W."/>
            <person name="Henrissat B."/>
            <person name="Nagy L.G."/>
            <person name="Aury J.M."/>
            <person name="Wincker P."/>
            <person name="Grigoriev I.V."/>
            <person name="Bonfante P."/>
            <person name="Martin F.M."/>
        </authorList>
    </citation>
    <scope>NUCLEOTIDE SEQUENCE [LARGE SCALE GENOMIC DNA]</scope>
    <source>
        <strain evidence="4 5">RN42</strain>
    </source>
</reference>
<feature type="coiled-coil region" evidence="1">
    <location>
        <begin position="67"/>
        <end position="126"/>
    </location>
</feature>
<dbReference type="AlphaFoldDB" id="A0A3N4HRX3"/>
<proteinExistence type="predicted"/>
<organism evidence="4 5">
    <name type="scientific">Ascobolus immersus RN42</name>
    <dbReference type="NCBI Taxonomy" id="1160509"/>
    <lineage>
        <taxon>Eukaryota</taxon>
        <taxon>Fungi</taxon>
        <taxon>Dikarya</taxon>
        <taxon>Ascomycota</taxon>
        <taxon>Pezizomycotina</taxon>
        <taxon>Pezizomycetes</taxon>
        <taxon>Pezizales</taxon>
        <taxon>Ascobolaceae</taxon>
        <taxon>Ascobolus</taxon>
    </lineage>
</organism>
<keyword evidence="3" id="KW-0472">Membrane</keyword>
<feature type="region of interest" description="Disordered" evidence="2">
    <location>
        <begin position="21"/>
        <end position="48"/>
    </location>
</feature>
<dbReference type="Proteomes" id="UP000275078">
    <property type="component" value="Unassembled WGS sequence"/>
</dbReference>
<evidence type="ECO:0000313" key="4">
    <source>
        <dbReference type="EMBL" id="RPA76572.1"/>
    </source>
</evidence>
<evidence type="ECO:0000256" key="3">
    <source>
        <dbReference type="SAM" id="Phobius"/>
    </source>
</evidence>
<evidence type="ECO:0000256" key="2">
    <source>
        <dbReference type="SAM" id="MobiDB-lite"/>
    </source>
</evidence>
<evidence type="ECO:0000313" key="5">
    <source>
        <dbReference type="Proteomes" id="UP000275078"/>
    </source>
</evidence>
<keyword evidence="1" id="KW-0175">Coiled coil</keyword>
<name>A0A3N4HRX3_ASCIM</name>
<sequence>MASHSTRHLLATTFRHVRSSPSTQIRYLSTAPPPTATSATSTNAAPSQLQHSTELLVREHKKLAGQVDSLQCGNRQIRDELRNLQQEAKQISRENTDLRCKFEDFSERAKMDIIELECKLRRAEDEKEDRLMGVSFFAVMAGMAYIVLF</sequence>
<protein>
    <recommendedName>
        <fullName evidence="6">DUF1640-domain-containing protein</fullName>
    </recommendedName>
</protein>
<dbReference type="EMBL" id="ML119742">
    <property type="protein sequence ID" value="RPA76572.1"/>
    <property type="molecule type" value="Genomic_DNA"/>
</dbReference>
<feature type="transmembrane region" description="Helical" evidence="3">
    <location>
        <begin position="131"/>
        <end position="148"/>
    </location>
</feature>
<dbReference type="Gene3D" id="1.20.5.1000">
    <property type="entry name" value="arf6 gtpase in complex with a specific effector, jip4"/>
    <property type="match status" value="1"/>
</dbReference>
<gene>
    <name evidence="4" type="ORF">BJ508DRAFT_310974</name>
</gene>
<keyword evidence="3" id="KW-0812">Transmembrane</keyword>
<evidence type="ECO:0008006" key="6">
    <source>
        <dbReference type="Google" id="ProtNLM"/>
    </source>
</evidence>
<accession>A0A3N4HRX3</accession>
<evidence type="ECO:0000256" key="1">
    <source>
        <dbReference type="SAM" id="Coils"/>
    </source>
</evidence>
<keyword evidence="3" id="KW-1133">Transmembrane helix</keyword>
<feature type="compositionally biased region" description="Low complexity" evidence="2">
    <location>
        <begin position="36"/>
        <end position="47"/>
    </location>
</feature>